<proteinExistence type="predicted"/>
<dbReference type="GO" id="GO:0006261">
    <property type="term" value="P:DNA-templated DNA replication"/>
    <property type="evidence" value="ECO:0007669"/>
    <property type="project" value="TreeGrafter"/>
</dbReference>
<dbReference type="GO" id="GO:0003682">
    <property type="term" value="F:chromatin binding"/>
    <property type="evidence" value="ECO:0007669"/>
    <property type="project" value="TreeGrafter"/>
</dbReference>
<evidence type="ECO:0000256" key="3">
    <source>
        <dbReference type="SAM" id="MobiDB-lite"/>
    </source>
</evidence>
<gene>
    <name evidence="4" type="ORF">K2173_004839</name>
</gene>
<evidence type="ECO:0000313" key="4">
    <source>
        <dbReference type="EMBL" id="KAJ8763975.1"/>
    </source>
</evidence>
<feature type="region of interest" description="Disordered" evidence="3">
    <location>
        <begin position="181"/>
        <end position="208"/>
    </location>
</feature>
<dbReference type="AlphaFoldDB" id="A0AAV8TB52"/>
<dbReference type="Proteomes" id="UP001159364">
    <property type="component" value="Linkage Group LG05"/>
</dbReference>
<evidence type="ECO:0008006" key="6">
    <source>
        <dbReference type="Google" id="ProtNLM"/>
    </source>
</evidence>
<comment type="subcellular location">
    <subcellularLocation>
        <location evidence="1">Nucleus</location>
    </subcellularLocation>
</comment>
<keyword evidence="2" id="KW-0539">Nucleus</keyword>
<dbReference type="GO" id="GO:0005634">
    <property type="term" value="C:nucleus"/>
    <property type="evidence" value="ECO:0007669"/>
    <property type="project" value="UniProtKB-SubCell"/>
</dbReference>
<keyword evidence="5" id="KW-1185">Reference proteome</keyword>
<dbReference type="InterPro" id="IPR019140">
    <property type="entry name" value="MCM_complex-bd"/>
</dbReference>
<comment type="caution">
    <text evidence="4">The sequence shown here is derived from an EMBL/GenBank/DDBJ whole genome shotgun (WGS) entry which is preliminary data.</text>
</comment>
<dbReference type="PANTHER" id="PTHR13489">
    <property type="entry name" value="MINI-CHROMOSOME MAINTENANCE COMPLEX-BINDING PROTEIN"/>
    <property type="match status" value="1"/>
</dbReference>
<dbReference type="Pfam" id="PF09739">
    <property type="entry name" value="MCM_bind"/>
    <property type="match status" value="1"/>
</dbReference>
<sequence length="597" mass="67870">MVGPLYDFLANPLGAVRLTFEKQIALGSDPSTFDLKDWGVVDVFHHFLFNQAYLSQVPILTPSTISLVQPNTLVRFRGMIQDMLGNEFYVGAFKDGSVWRTNKFMDVSQFPMPPSPDVRIWERRLLYCIPVPGLNTWAESASEPAINGSLDWISDQRDKRRRMDFETTHCNDFHLSGNEFDNFPSSKRMREDGKPSPSSQSQDHKTEGAFSSITWPAQADKDSLPCLVKIYNSPESDLKLNDMFEFIGILTFDKELTEEKYDNDECSDDMCIHLPPSKVPRLHCIIHRKLALNDFLRNPPQIEPKPHLIKDMRQALVKHLTAILGNDEVAAHFALLHLLSRVHARVDNVAVGKLSLNLTCLNKKSAYLFGNRLRTAIENLLPFTHCIPLTVAYLNKASFAPQKDYEINRLIPGVLQLAEGSHLIIDETQLETGILSSVGVENARLLKDLVELQKVEYDFKYYKMEMATDVQLLVLSEGKSNIMPADVIIPLLPSPINSSELVSTEAVEAWRWYLATVRSLSHNIESEMQKVVENDLVAARQADRSLGSQDFSRWLTMGRLMSASFGETSLSLDHWQMVKELERQRRERLKSNIISFC</sequence>
<evidence type="ECO:0000256" key="1">
    <source>
        <dbReference type="ARBA" id="ARBA00004123"/>
    </source>
</evidence>
<dbReference type="EMBL" id="JAIWQS010000005">
    <property type="protein sequence ID" value="KAJ8763975.1"/>
    <property type="molecule type" value="Genomic_DNA"/>
</dbReference>
<name>A0AAV8TB52_9ROSI</name>
<organism evidence="4 5">
    <name type="scientific">Erythroxylum novogranatense</name>
    <dbReference type="NCBI Taxonomy" id="1862640"/>
    <lineage>
        <taxon>Eukaryota</taxon>
        <taxon>Viridiplantae</taxon>
        <taxon>Streptophyta</taxon>
        <taxon>Embryophyta</taxon>
        <taxon>Tracheophyta</taxon>
        <taxon>Spermatophyta</taxon>
        <taxon>Magnoliopsida</taxon>
        <taxon>eudicotyledons</taxon>
        <taxon>Gunneridae</taxon>
        <taxon>Pentapetalae</taxon>
        <taxon>rosids</taxon>
        <taxon>fabids</taxon>
        <taxon>Malpighiales</taxon>
        <taxon>Erythroxylaceae</taxon>
        <taxon>Erythroxylum</taxon>
    </lineage>
</organism>
<reference evidence="4 5" key="1">
    <citation type="submission" date="2021-09" db="EMBL/GenBank/DDBJ databases">
        <title>Genomic insights and catalytic innovation underlie evolution of tropane alkaloids biosynthesis.</title>
        <authorList>
            <person name="Wang Y.-J."/>
            <person name="Tian T."/>
            <person name="Huang J.-P."/>
            <person name="Huang S.-X."/>
        </authorList>
    </citation>
    <scope>NUCLEOTIDE SEQUENCE [LARGE SCALE GENOMIC DNA]</scope>
    <source>
        <strain evidence="4">KIB-2018</strain>
        <tissue evidence="4">Leaf</tissue>
    </source>
</reference>
<evidence type="ECO:0000313" key="5">
    <source>
        <dbReference type="Proteomes" id="UP001159364"/>
    </source>
</evidence>
<evidence type="ECO:0000256" key="2">
    <source>
        <dbReference type="ARBA" id="ARBA00023242"/>
    </source>
</evidence>
<accession>A0AAV8TB52</accession>
<dbReference type="PANTHER" id="PTHR13489:SF0">
    <property type="entry name" value="MINI-CHROMOSOME MAINTENANCE COMPLEX-BINDING PROTEIN"/>
    <property type="match status" value="1"/>
</dbReference>
<protein>
    <recommendedName>
        <fullName evidence="6">Mini-chromosome maintenance complex-binding protein</fullName>
    </recommendedName>
</protein>